<dbReference type="EMBL" id="AP018203">
    <property type="protein sequence ID" value="BAY56407.1"/>
    <property type="molecule type" value="Genomic_DNA"/>
</dbReference>
<sequence length="156" mass="17864">MYTVEDLKSKYKKFSEAKDHFQIKAGSWQKLCDKLNAESQKDAQIRKLETEIKALRSELSKASAKSDLDVLLTDLVYPRGVGSDEVFESPEALENEPEDTGRDDWAYFESVLKRRYYRLAKRYHPDNGGSEAQMNNLINAYEVGRTFVKSNGGLDK</sequence>
<dbReference type="SMART" id="SM00271">
    <property type="entry name" value="DnaJ"/>
    <property type="match status" value="1"/>
</dbReference>
<dbReference type="InterPro" id="IPR036869">
    <property type="entry name" value="J_dom_sf"/>
</dbReference>
<dbReference type="InterPro" id="IPR001623">
    <property type="entry name" value="DnaJ_domain"/>
</dbReference>
<name>A0A1Z4JIN6_LEPBY</name>
<proteinExistence type="predicted"/>
<evidence type="ECO:0000256" key="1">
    <source>
        <dbReference type="SAM" id="Coils"/>
    </source>
</evidence>
<evidence type="ECO:0000313" key="4">
    <source>
        <dbReference type="Proteomes" id="UP000217895"/>
    </source>
</evidence>
<dbReference type="SUPFAM" id="SSF46565">
    <property type="entry name" value="Chaperone J-domain"/>
    <property type="match status" value="1"/>
</dbReference>
<keyword evidence="4" id="KW-1185">Reference proteome</keyword>
<accession>A0A1Z4JIN6</accession>
<organism evidence="3 4">
    <name type="scientific">Leptolyngbya boryana NIES-2135</name>
    <dbReference type="NCBI Taxonomy" id="1973484"/>
    <lineage>
        <taxon>Bacteria</taxon>
        <taxon>Bacillati</taxon>
        <taxon>Cyanobacteriota</taxon>
        <taxon>Cyanophyceae</taxon>
        <taxon>Leptolyngbyales</taxon>
        <taxon>Leptolyngbyaceae</taxon>
        <taxon>Leptolyngbya group</taxon>
        <taxon>Leptolyngbya</taxon>
    </lineage>
</organism>
<evidence type="ECO:0000259" key="2">
    <source>
        <dbReference type="SMART" id="SM00271"/>
    </source>
</evidence>
<feature type="coiled-coil region" evidence="1">
    <location>
        <begin position="38"/>
        <end position="65"/>
    </location>
</feature>
<reference evidence="3 4" key="1">
    <citation type="submission" date="2017-06" db="EMBL/GenBank/DDBJ databases">
        <title>Genome sequencing of cyanobaciteial culture collection at National Institute for Environmental Studies (NIES).</title>
        <authorList>
            <person name="Hirose Y."/>
            <person name="Shimura Y."/>
            <person name="Fujisawa T."/>
            <person name="Nakamura Y."/>
            <person name="Kawachi M."/>
        </authorList>
    </citation>
    <scope>NUCLEOTIDE SEQUENCE [LARGE SCALE GENOMIC DNA]</scope>
    <source>
        <strain evidence="3 4">NIES-2135</strain>
    </source>
</reference>
<evidence type="ECO:0000313" key="3">
    <source>
        <dbReference type="EMBL" id="BAY56407.1"/>
    </source>
</evidence>
<keyword evidence="1" id="KW-0175">Coiled coil</keyword>
<dbReference type="AlphaFoldDB" id="A0A1Z4JIN6"/>
<protein>
    <recommendedName>
        <fullName evidence="2">J domain-containing protein</fullName>
    </recommendedName>
</protein>
<feature type="domain" description="J" evidence="2">
    <location>
        <begin position="102"/>
        <end position="149"/>
    </location>
</feature>
<dbReference type="CDD" id="cd06257">
    <property type="entry name" value="DnaJ"/>
    <property type="match status" value="1"/>
</dbReference>
<dbReference type="Gene3D" id="1.10.287.110">
    <property type="entry name" value="DnaJ domain"/>
    <property type="match status" value="1"/>
</dbReference>
<gene>
    <name evidence="3" type="ORF">NIES2135_32380</name>
</gene>
<dbReference type="Proteomes" id="UP000217895">
    <property type="component" value="Chromosome"/>
</dbReference>